<sequence length="272" mass="30531">MRAKLVETISSFHSIQSKLKMLQQLSTRLGFPSVEALRATRPATTVEEFLTEQGQHLLLHNLAKVRGYDSVISLLNSRSDIPLKETVFEAHSELGKKSYEKQADNTWGQQIANMSNEAKRSLQGRVMGLRSLPEFPHKRKLEAAVSAGNLEEFLDPTIAKELNHALGNRLTESLPHDHFSSNNQKARIHDRFNEGMGFSESLHGQTVQIRYIAKNGYYISLFWEHDCSNHTLELLIRKQNLDGHDSACVLFLEAGLALVLVGTVHQIGSPLP</sequence>
<name>A0A1Y2ANP4_9FUNG</name>
<dbReference type="AlphaFoldDB" id="A0A1Y2ANP4"/>
<accession>A0A1Y2ANP4</accession>
<dbReference type="Proteomes" id="UP000193642">
    <property type="component" value="Unassembled WGS sequence"/>
</dbReference>
<reference evidence="1 2" key="1">
    <citation type="submission" date="2016-07" db="EMBL/GenBank/DDBJ databases">
        <title>Pervasive Adenine N6-methylation of Active Genes in Fungi.</title>
        <authorList>
            <consortium name="DOE Joint Genome Institute"/>
            <person name="Mondo S.J."/>
            <person name="Dannebaum R.O."/>
            <person name="Kuo R.C."/>
            <person name="Labutti K."/>
            <person name="Haridas S."/>
            <person name="Kuo A."/>
            <person name="Salamov A."/>
            <person name="Ahrendt S.R."/>
            <person name="Lipzen A."/>
            <person name="Sullivan W."/>
            <person name="Andreopoulos W.B."/>
            <person name="Clum A."/>
            <person name="Lindquist E."/>
            <person name="Daum C."/>
            <person name="Ramamoorthy G.K."/>
            <person name="Gryganskyi A."/>
            <person name="Culley D."/>
            <person name="Magnuson J.K."/>
            <person name="James T.Y."/>
            <person name="O'Malley M.A."/>
            <person name="Stajich J.E."/>
            <person name="Spatafora J.W."/>
            <person name="Visel A."/>
            <person name="Grigoriev I.V."/>
        </authorList>
    </citation>
    <scope>NUCLEOTIDE SEQUENCE [LARGE SCALE GENOMIC DNA]</scope>
    <source>
        <strain evidence="1 2">JEL800</strain>
    </source>
</reference>
<gene>
    <name evidence="1" type="ORF">BCR33DRAFT_748080</name>
</gene>
<evidence type="ECO:0000313" key="1">
    <source>
        <dbReference type="EMBL" id="ORY24104.1"/>
    </source>
</evidence>
<keyword evidence="2" id="KW-1185">Reference proteome</keyword>
<proteinExistence type="predicted"/>
<protein>
    <submittedName>
        <fullName evidence="1">Uncharacterized protein</fullName>
    </submittedName>
</protein>
<dbReference type="EMBL" id="MCGO01000149">
    <property type="protein sequence ID" value="ORY24104.1"/>
    <property type="molecule type" value="Genomic_DNA"/>
</dbReference>
<evidence type="ECO:0000313" key="2">
    <source>
        <dbReference type="Proteomes" id="UP000193642"/>
    </source>
</evidence>
<comment type="caution">
    <text evidence="1">The sequence shown here is derived from an EMBL/GenBank/DDBJ whole genome shotgun (WGS) entry which is preliminary data.</text>
</comment>
<organism evidence="1 2">
    <name type="scientific">Rhizoclosmatium globosum</name>
    <dbReference type="NCBI Taxonomy" id="329046"/>
    <lineage>
        <taxon>Eukaryota</taxon>
        <taxon>Fungi</taxon>
        <taxon>Fungi incertae sedis</taxon>
        <taxon>Chytridiomycota</taxon>
        <taxon>Chytridiomycota incertae sedis</taxon>
        <taxon>Chytridiomycetes</taxon>
        <taxon>Chytridiales</taxon>
        <taxon>Chytriomycetaceae</taxon>
        <taxon>Rhizoclosmatium</taxon>
    </lineage>
</organism>